<keyword evidence="1" id="KW-0732">Signal</keyword>
<dbReference type="EMBL" id="CP157355">
    <property type="protein sequence ID" value="XBL99773.1"/>
    <property type="molecule type" value="Genomic_DNA"/>
</dbReference>
<evidence type="ECO:0000256" key="1">
    <source>
        <dbReference type="SAM" id="SignalP"/>
    </source>
</evidence>
<proteinExistence type="predicted"/>
<reference evidence="2" key="1">
    <citation type="submission" date="2024-05" db="EMBL/GenBank/DDBJ databases">
        <authorList>
            <person name="Yang L."/>
            <person name="Pan L."/>
        </authorList>
    </citation>
    <scope>NUCLEOTIDE SEQUENCE</scope>
    <source>
        <strain evidence="2">FCG-7</strain>
    </source>
</reference>
<name>A0AAU7F8H9_9NEIS</name>
<sequence length="147" mass="14787">MRKLSALLLTTLLATTLSSTAYARKEGSEMLQSGLASVLLSPLLSLQGKPVEASAALGLGSGLTIIGLSTVGAEAVTVTVENAADGSRYLIRLSGKAVQELGLAVGSSIKAVSETTGYALIASGKLVAFIPNEIGQALLGQSKVSGK</sequence>
<organism evidence="2">
    <name type="scientific">Chitinibacter mangrovi</name>
    <dbReference type="NCBI Taxonomy" id="3153927"/>
    <lineage>
        <taxon>Bacteria</taxon>
        <taxon>Pseudomonadati</taxon>
        <taxon>Pseudomonadota</taxon>
        <taxon>Betaproteobacteria</taxon>
        <taxon>Neisseriales</taxon>
        <taxon>Chitinibacteraceae</taxon>
        <taxon>Chitinibacter</taxon>
    </lineage>
</organism>
<dbReference type="AlphaFoldDB" id="A0AAU7F8H9"/>
<gene>
    <name evidence="2" type="ORF">ABHF33_11945</name>
</gene>
<evidence type="ECO:0008006" key="3">
    <source>
        <dbReference type="Google" id="ProtNLM"/>
    </source>
</evidence>
<feature type="chain" id="PRO_5043369335" description="TOBE domain-containing protein" evidence="1">
    <location>
        <begin position="24"/>
        <end position="147"/>
    </location>
</feature>
<protein>
    <recommendedName>
        <fullName evidence="3">TOBE domain-containing protein</fullName>
    </recommendedName>
</protein>
<dbReference type="RefSeq" id="WP_348944175.1">
    <property type="nucleotide sequence ID" value="NZ_CP157355.1"/>
</dbReference>
<accession>A0AAU7F8H9</accession>
<evidence type="ECO:0000313" key="2">
    <source>
        <dbReference type="EMBL" id="XBL99773.1"/>
    </source>
</evidence>
<dbReference type="KEGG" id="cmav:ABHF33_11945"/>
<feature type="signal peptide" evidence="1">
    <location>
        <begin position="1"/>
        <end position="23"/>
    </location>
</feature>